<proteinExistence type="predicted"/>
<dbReference type="PROSITE" id="PS51155">
    <property type="entry name" value="CHIT_BIND_RR_2"/>
    <property type="match status" value="2"/>
</dbReference>
<dbReference type="PANTHER" id="PTHR10380:SF173">
    <property type="entry name" value="CUTICULAR PROTEIN 47EF, ISOFORM C-RELATED"/>
    <property type="match status" value="1"/>
</dbReference>
<keyword evidence="5" id="KW-1185">Reference proteome</keyword>
<dbReference type="OMA" id="VWHAHIS"/>
<evidence type="ECO:0000256" key="2">
    <source>
        <dbReference type="PROSITE-ProRule" id="PRU00497"/>
    </source>
</evidence>
<feature type="signal peptide" evidence="4">
    <location>
        <begin position="1"/>
        <end position="19"/>
    </location>
</feature>
<dbReference type="Pfam" id="PF00379">
    <property type="entry name" value="Chitin_bind_4"/>
    <property type="match status" value="3"/>
</dbReference>
<dbReference type="InterPro" id="IPR050468">
    <property type="entry name" value="Cuticle_Struct_Prot"/>
</dbReference>
<feature type="region of interest" description="Disordered" evidence="3">
    <location>
        <begin position="136"/>
        <end position="173"/>
    </location>
</feature>
<gene>
    <name evidence="6" type="primary">LOC108666126</name>
</gene>
<dbReference type="InterPro" id="IPR031311">
    <property type="entry name" value="CHIT_BIND_RR_consensus"/>
</dbReference>
<feature type="compositionally biased region" description="Gly residues" evidence="3">
    <location>
        <begin position="309"/>
        <end position="321"/>
    </location>
</feature>
<dbReference type="Proteomes" id="UP000694843">
    <property type="component" value="Unplaced"/>
</dbReference>
<evidence type="ECO:0000256" key="3">
    <source>
        <dbReference type="SAM" id="MobiDB-lite"/>
    </source>
</evidence>
<keyword evidence="1 2" id="KW-0193">Cuticle</keyword>
<protein>
    <submittedName>
        <fullName evidence="6">Uncharacterized protein LOC108666126</fullName>
    </submittedName>
</protein>
<feature type="chain" id="PRO_5034397908" evidence="4">
    <location>
        <begin position="20"/>
        <end position="476"/>
    </location>
</feature>
<feature type="region of interest" description="Disordered" evidence="3">
    <location>
        <begin position="83"/>
        <end position="123"/>
    </location>
</feature>
<dbReference type="OrthoDB" id="6362401at2759"/>
<evidence type="ECO:0000256" key="4">
    <source>
        <dbReference type="SAM" id="SignalP"/>
    </source>
</evidence>
<accession>A0A8B7N3K1</accession>
<reference evidence="6" key="1">
    <citation type="submission" date="2025-08" db="UniProtKB">
        <authorList>
            <consortium name="RefSeq"/>
        </authorList>
    </citation>
    <scope>IDENTIFICATION</scope>
    <source>
        <tissue evidence="6">Whole organism</tissue>
    </source>
</reference>
<dbReference type="RefSeq" id="XP_018008432.1">
    <property type="nucleotide sequence ID" value="XM_018152943.2"/>
</dbReference>
<dbReference type="GO" id="GO:0008010">
    <property type="term" value="F:structural constituent of chitin-based larval cuticle"/>
    <property type="evidence" value="ECO:0007669"/>
    <property type="project" value="TreeGrafter"/>
</dbReference>
<evidence type="ECO:0000313" key="5">
    <source>
        <dbReference type="Proteomes" id="UP000694843"/>
    </source>
</evidence>
<dbReference type="PANTHER" id="PTHR10380">
    <property type="entry name" value="CUTICLE PROTEIN"/>
    <property type="match status" value="1"/>
</dbReference>
<dbReference type="GeneID" id="108666126"/>
<dbReference type="GO" id="GO:0062129">
    <property type="term" value="C:chitin-based extracellular matrix"/>
    <property type="evidence" value="ECO:0007669"/>
    <property type="project" value="TreeGrafter"/>
</dbReference>
<feature type="region of interest" description="Disordered" evidence="3">
    <location>
        <begin position="266"/>
        <end position="356"/>
    </location>
</feature>
<dbReference type="AlphaFoldDB" id="A0A8B7N3K1"/>
<dbReference type="InterPro" id="IPR000618">
    <property type="entry name" value="Insect_cuticle"/>
</dbReference>
<evidence type="ECO:0000313" key="6">
    <source>
        <dbReference type="RefSeq" id="XP_018008432.1"/>
    </source>
</evidence>
<feature type="compositionally biased region" description="Basic and acidic residues" evidence="3">
    <location>
        <begin position="329"/>
        <end position="354"/>
    </location>
</feature>
<dbReference type="PROSITE" id="PS00233">
    <property type="entry name" value="CHIT_BIND_RR_1"/>
    <property type="match status" value="2"/>
</dbReference>
<name>A0A8B7N3K1_HYAAZ</name>
<keyword evidence="4" id="KW-0732">Signal</keyword>
<sequence length="476" mass="52267">MTKMPSVLILVCWAAIAAALKLPQQRIGFTLDNQFRKEVSDGEGGVTGSFGARTGDGCLRVTTYKATPTGGFKVLSTRKEDCNPVRTQNVRRPAKEPQRLRKEDDFAAEQPNPPVSSLPPARNKAFADPAPVIVEDEPGAVAKSSEPETTTPREPTTERRNVVTHDNAPPRINDVVPIAGKNVPKKTKKEFDFKALSGDSRARVLDQKEDPVYSFGFTAPGHGHTQSGLADGSKKGEYYFDSLDGWRRIVTYEANENGFFPKMRRVRIPGWTPPVPPPRRTLKGRKKGSGSDDPEGDLNGALPNDDGKSGGGGTDDAGGSGPLDPNAKIGDKDHTKGGPGSDDKDRVKPGEDSGKQLLDSLRQGAGVGSCPYYFFYSTKVNFHWERCMENGTKVGEYGRLHEDGFSYRTSYYADTTGYHPRSTKTRLTDTQRSLVHDFVQGAFIVPKVDEERKTTEDRILQWLEANRELLADPLRA</sequence>
<dbReference type="KEGG" id="hazt:108666126"/>
<feature type="compositionally biased region" description="Basic and acidic residues" evidence="3">
    <location>
        <begin position="93"/>
        <end position="105"/>
    </location>
</feature>
<organism evidence="5 6">
    <name type="scientific">Hyalella azteca</name>
    <name type="common">Amphipod</name>
    <dbReference type="NCBI Taxonomy" id="294128"/>
    <lineage>
        <taxon>Eukaryota</taxon>
        <taxon>Metazoa</taxon>
        <taxon>Ecdysozoa</taxon>
        <taxon>Arthropoda</taxon>
        <taxon>Crustacea</taxon>
        <taxon>Multicrustacea</taxon>
        <taxon>Malacostraca</taxon>
        <taxon>Eumalacostraca</taxon>
        <taxon>Peracarida</taxon>
        <taxon>Amphipoda</taxon>
        <taxon>Senticaudata</taxon>
        <taxon>Talitrida</taxon>
        <taxon>Talitroidea</taxon>
        <taxon>Hyalellidae</taxon>
        <taxon>Hyalella</taxon>
    </lineage>
</organism>
<evidence type="ECO:0000256" key="1">
    <source>
        <dbReference type="ARBA" id="ARBA00022460"/>
    </source>
</evidence>